<dbReference type="InterPro" id="IPR051013">
    <property type="entry name" value="MBL_superfamily_lactonases"/>
</dbReference>
<dbReference type="KEGG" id="srub:C2R22_24295"/>
<dbReference type="Pfam" id="PF00753">
    <property type="entry name" value="Lactamase_B"/>
    <property type="match status" value="1"/>
</dbReference>
<evidence type="ECO:0000256" key="3">
    <source>
        <dbReference type="ARBA" id="ARBA00022723"/>
    </source>
</evidence>
<reference evidence="7 8" key="1">
    <citation type="submission" date="2018-01" db="EMBL/GenBank/DDBJ databases">
        <title>Complete genome sequence of Salinigranum rubrum GX10T, an extremely halophilic archaeon isolated from a marine solar saltern.</title>
        <authorList>
            <person name="Han S."/>
        </authorList>
    </citation>
    <scope>NUCLEOTIDE SEQUENCE [LARGE SCALE GENOMIC DNA]</scope>
    <source>
        <strain evidence="7 8">GX10</strain>
        <plasmid evidence="8">Plasmid unnamed4</plasmid>
    </source>
</reference>
<feature type="domain" description="Metallo-beta-lactamase" evidence="6">
    <location>
        <begin position="32"/>
        <end position="256"/>
    </location>
</feature>
<dbReference type="SMART" id="SM00849">
    <property type="entry name" value="Lactamase_B"/>
    <property type="match status" value="1"/>
</dbReference>
<name>A0A2I8VRW2_9EURY</name>
<keyword evidence="3" id="KW-0479">Metal-binding</keyword>
<evidence type="ECO:0000259" key="6">
    <source>
        <dbReference type="SMART" id="SM00849"/>
    </source>
</evidence>
<sequence length="266" mass="28891">MYTIHPIHCATIDSVKGKYTYLTDMGSAMAIPAISFLVTADDPDEDTVIVVDTGVQEPDGDGTVIGNEVDLGGPEPIVDGLAEQDLTPADVDYVILTHLHHDHSSNNDLFEEAEFFVQRAELDAAKDPLPPMAEYYLPENIDSLDHVETSIVDGGYRLREGIEILLTPGHSRGMQSVIVETAAGPHALIGDLAYCEHNLNPKTTSFVDASGREVQTTPLNWDYLPPGVLVDLEECYQSIERLRKRVGEAGRLVGGHDAAFLGNSLP</sequence>
<dbReference type="GO" id="GO:0016787">
    <property type="term" value="F:hydrolase activity"/>
    <property type="evidence" value="ECO:0007669"/>
    <property type="project" value="UniProtKB-KW"/>
</dbReference>
<dbReference type="InterPro" id="IPR001279">
    <property type="entry name" value="Metallo-B-lactamas"/>
</dbReference>
<dbReference type="SUPFAM" id="SSF56281">
    <property type="entry name" value="Metallo-hydrolase/oxidoreductase"/>
    <property type="match status" value="1"/>
</dbReference>
<geneLocation type="plasmid" evidence="7">
    <name>unnamed4</name>
</geneLocation>
<keyword evidence="7" id="KW-0614">Plasmid</keyword>
<dbReference type="InterPro" id="IPR036866">
    <property type="entry name" value="RibonucZ/Hydroxyglut_hydro"/>
</dbReference>
<keyword evidence="8" id="KW-1185">Reference proteome</keyword>
<dbReference type="OrthoDB" id="7773at2157"/>
<evidence type="ECO:0000256" key="2">
    <source>
        <dbReference type="ARBA" id="ARBA00007749"/>
    </source>
</evidence>
<dbReference type="PANTHER" id="PTHR42978">
    <property type="entry name" value="QUORUM-QUENCHING LACTONASE YTNP-RELATED-RELATED"/>
    <property type="match status" value="1"/>
</dbReference>
<dbReference type="RefSeq" id="WP_103428331.1">
    <property type="nucleotide sequence ID" value="NZ_CP026313.1"/>
</dbReference>
<dbReference type="GeneID" id="35595285"/>
<evidence type="ECO:0000313" key="7">
    <source>
        <dbReference type="EMBL" id="AUV84653.1"/>
    </source>
</evidence>
<evidence type="ECO:0000313" key="8">
    <source>
        <dbReference type="Proteomes" id="UP000236584"/>
    </source>
</evidence>
<evidence type="ECO:0000256" key="1">
    <source>
        <dbReference type="ARBA" id="ARBA00001947"/>
    </source>
</evidence>
<evidence type="ECO:0000256" key="5">
    <source>
        <dbReference type="ARBA" id="ARBA00022833"/>
    </source>
</evidence>
<protein>
    <recommendedName>
        <fullName evidence="6">Metallo-beta-lactamase domain-containing protein</fullName>
    </recommendedName>
</protein>
<dbReference type="AlphaFoldDB" id="A0A2I8VRW2"/>
<comment type="cofactor">
    <cofactor evidence="1">
        <name>Zn(2+)</name>
        <dbReference type="ChEBI" id="CHEBI:29105"/>
    </cofactor>
</comment>
<dbReference type="CDD" id="cd07729">
    <property type="entry name" value="AHL_lactonase_MBL-fold"/>
    <property type="match status" value="1"/>
</dbReference>
<keyword evidence="4" id="KW-0378">Hydrolase</keyword>
<dbReference type="EMBL" id="CP026313">
    <property type="protein sequence ID" value="AUV84653.1"/>
    <property type="molecule type" value="Genomic_DNA"/>
</dbReference>
<dbReference type="PANTHER" id="PTHR42978:SF7">
    <property type="entry name" value="METALLO-HYDROLASE RV2300C-RELATED"/>
    <property type="match status" value="1"/>
</dbReference>
<dbReference type="GO" id="GO:0046872">
    <property type="term" value="F:metal ion binding"/>
    <property type="evidence" value="ECO:0007669"/>
    <property type="project" value="UniProtKB-KW"/>
</dbReference>
<evidence type="ECO:0000256" key="4">
    <source>
        <dbReference type="ARBA" id="ARBA00022801"/>
    </source>
</evidence>
<comment type="similarity">
    <text evidence="2">Belongs to the metallo-beta-lactamase superfamily.</text>
</comment>
<keyword evidence="5" id="KW-0862">Zinc</keyword>
<dbReference type="Gene3D" id="3.60.15.10">
    <property type="entry name" value="Ribonuclease Z/Hydroxyacylglutathione hydrolase-like"/>
    <property type="match status" value="1"/>
</dbReference>
<gene>
    <name evidence="7" type="ORF">C2R22_24295</name>
</gene>
<accession>A0A2I8VRW2</accession>
<dbReference type="Proteomes" id="UP000236584">
    <property type="component" value="Plasmid unnamed4"/>
</dbReference>
<organism evidence="7 8">
    <name type="scientific">Salinigranum rubrum</name>
    <dbReference type="NCBI Taxonomy" id="755307"/>
    <lineage>
        <taxon>Archaea</taxon>
        <taxon>Methanobacteriati</taxon>
        <taxon>Methanobacteriota</taxon>
        <taxon>Stenosarchaea group</taxon>
        <taxon>Halobacteria</taxon>
        <taxon>Halobacteriales</taxon>
        <taxon>Haloferacaceae</taxon>
        <taxon>Salinigranum</taxon>
    </lineage>
</organism>
<proteinExistence type="inferred from homology"/>